<dbReference type="PANTHER" id="PTHR30070">
    <property type="entry name" value="HEME EXPORTER PROTEIN B"/>
    <property type="match status" value="1"/>
</dbReference>
<evidence type="ECO:0000256" key="1">
    <source>
        <dbReference type="ARBA" id="ARBA00002442"/>
    </source>
</evidence>
<comment type="subcellular location">
    <subcellularLocation>
        <location evidence="2">Cell inner membrane</location>
        <topology evidence="2">Multi-pass membrane protein</topology>
    </subcellularLocation>
</comment>
<comment type="function">
    <text evidence="1 12">Required for the export of heme to the periplasm for the biogenesis of c-type cytochromes.</text>
</comment>
<dbReference type="HOGENOM" id="CLU_079069_1_0_5"/>
<evidence type="ECO:0000256" key="10">
    <source>
        <dbReference type="ARBA" id="ARBA00022989"/>
    </source>
</evidence>
<dbReference type="KEGG" id="mmr:Mmar10_2859"/>
<evidence type="ECO:0000313" key="15">
    <source>
        <dbReference type="Proteomes" id="UP000001964"/>
    </source>
</evidence>
<dbReference type="GO" id="GO:0015232">
    <property type="term" value="F:heme transmembrane transporter activity"/>
    <property type="evidence" value="ECO:0007669"/>
    <property type="project" value="InterPro"/>
</dbReference>
<feature type="transmembrane region" description="Helical" evidence="13">
    <location>
        <begin position="46"/>
        <end position="64"/>
    </location>
</feature>
<feature type="transmembrane region" description="Helical" evidence="13">
    <location>
        <begin position="12"/>
        <end position="40"/>
    </location>
</feature>
<accession>Q0AKQ3</accession>
<evidence type="ECO:0000256" key="12">
    <source>
        <dbReference type="PIRNR" id="PIRNR002764"/>
    </source>
</evidence>
<protein>
    <recommendedName>
        <fullName evidence="4 12">Heme exporter protein B</fullName>
    </recommendedName>
</protein>
<keyword evidence="15" id="KW-1185">Reference proteome</keyword>
<keyword evidence="5 12" id="KW-0813">Transport</keyword>
<keyword evidence="11 12" id="KW-0472">Membrane</keyword>
<feature type="transmembrane region" description="Helical" evidence="13">
    <location>
        <begin position="160"/>
        <end position="180"/>
    </location>
</feature>
<dbReference type="eggNOG" id="COG2386">
    <property type="taxonomic scope" value="Bacteria"/>
</dbReference>
<comment type="similarity">
    <text evidence="3 12">Belongs to the CcmB/CycW/HelB family.</text>
</comment>
<evidence type="ECO:0000256" key="13">
    <source>
        <dbReference type="SAM" id="Phobius"/>
    </source>
</evidence>
<reference evidence="14 15" key="1">
    <citation type="submission" date="2006-08" db="EMBL/GenBank/DDBJ databases">
        <title>Complete sequence of Maricaulis maris MCS10.</title>
        <authorList>
            <consortium name="US DOE Joint Genome Institute"/>
            <person name="Copeland A."/>
            <person name="Lucas S."/>
            <person name="Lapidus A."/>
            <person name="Barry K."/>
            <person name="Detter J.C."/>
            <person name="Glavina del Rio T."/>
            <person name="Hammon N."/>
            <person name="Israni S."/>
            <person name="Dalin E."/>
            <person name="Tice H."/>
            <person name="Pitluck S."/>
            <person name="Saunders E."/>
            <person name="Brettin T."/>
            <person name="Bruce D."/>
            <person name="Han C."/>
            <person name="Tapia R."/>
            <person name="Gilna P."/>
            <person name="Schmutz J."/>
            <person name="Larimer F."/>
            <person name="Land M."/>
            <person name="Hauser L."/>
            <person name="Kyrpides N."/>
            <person name="Mikhailova N."/>
            <person name="Viollier P."/>
            <person name="Stephens C."/>
            <person name="Richardson P."/>
        </authorList>
    </citation>
    <scope>NUCLEOTIDE SEQUENCE [LARGE SCALE GENOMIC DNA]</scope>
    <source>
        <strain evidence="14 15">MCS10</strain>
    </source>
</reference>
<keyword evidence="10 13" id="KW-1133">Transmembrane helix</keyword>
<proteinExistence type="inferred from homology"/>
<evidence type="ECO:0000256" key="8">
    <source>
        <dbReference type="ARBA" id="ARBA00022692"/>
    </source>
</evidence>
<dbReference type="PRINTS" id="PR01414">
    <property type="entry name" value="CCMBBIOGNSIS"/>
</dbReference>
<evidence type="ECO:0000256" key="3">
    <source>
        <dbReference type="ARBA" id="ARBA00010544"/>
    </source>
</evidence>
<organism evidence="14 15">
    <name type="scientific">Maricaulis maris (strain MCS10)</name>
    <name type="common">Caulobacter maris</name>
    <dbReference type="NCBI Taxonomy" id="394221"/>
    <lineage>
        <taxon>Bacteria</taxon>
        <taxon>Pseudomonadati</taxon>
        <taxon>Pseudomonadota</taxon>
        <taxon>Alphaproteobacteria</taxon>
        <taxon>Maricaulales</taxon>
        <taxon>Maricaulaceae</taxon>
        <taxon>Maricaulis</taxon>
    </lineage>
</organism>
<dbReference type="AlphaFoldDB" id="Q0AKQ3"/>
<evidence type="ECO:0000313" key="14">
    <source>
        <dbReference type="EMBL" id="ABI67140.1"/>
    </source>
</evidence>
<dbReference type="InterPro" id="IPR003544">
    <property type="entry name" value="Cyt_c_biogenesis_CcmB"/>
</dbReference>
<dbReference type="STRING" id="394221.Mmar10_2859"/>
<keyword evidence="7 12" id="KW-0997">Cell inner membrane</keyword>
<evidence type="ECO:0000256" key="9">
    <source>
        <dbReference type="ARBA" id="ARBA00022748"/>
    </source>
</evidence>
<keyword evidence="6 12" id="KW-1003">Cell membrane</keyword>
<dbReference type="RefSeq" id="WP_011644784.1">
    <property type="nucleotide sequence ID" value="NC_008347.1"/>
</dbReference>
<dbReference type="PANTHER" id="PTHR30070:SF1">
    <property type="entry name" value="CYTOCHROME C BIOGENESIS B-RELATED"/>
    <property type="match status" value="1"/>
</dbReference>
<dbReference type="OrthoDB" id="7631454at2"/>
<dbReference type="Pfam" id="PF03379">
    <property type="entry name" value="CcmB"/>
    <property type="match status" value="1"/>
</dbReference>
<name>Q0AKQ3_MARMM</name>
<dbReference type="GO" id="GO:0005886">
    <property type="term" value="C:plasma membrane"/>
    <property type="evidence" value="ECO:0007669"/>
    <property type="project" value="UniProtKB-SubCell"/>
</dbReference>
<evidence type="ECO:0000256" key="7">
    <source>
        <dbReference type="ARBA" id="ARBA00022519"/>
    </source>
</evidence>
<dbReference type="GO" id="GO:0017004">
    <property type="term" value="P:cytochrome complex assembly"/>
    <property type="evidence" value="ECO:0007669"/>
    <property type="project" value="UniProtKB-KW"/>
</dbReference>
<evidence type="ECO:0000256" key="6">
    <source>
        <dbReference type="ARBA" id="ARBA00022475"/>
    </source>
</evidence>
<evidence type="ECO:0000256" key="11">
    <source>
        <dbReference type="ARBA" id="ARBA00023136"/>
    </source>
</evidence>
<evidence type="ECO:0000256" key="4">
    <source>
        <dbReference type="ARBA" id="ARBA00016452"/>
    </source>
</evidence>
<dbReference type="InterPro" id="IPR026031">
    <property type="entry name" value="Cyt_c_CcmB_bac"/>
</dbReference>
<evidence type="ECO:0000256" key="5">
    <source>
        <dbReference type="ARBA" id="ARBA00022448"/>
    </source>
</evidence>
<feature type="transmembrane region" description="Helical" evidence="13">
    <location>
        <begin position="124"/>
        <end position="148"/>
    </location>
</feature>
<gene>
    <name evidence="14" type="ordered locus">Mmar10_2859</name>
</gene>
<feature type="transmembrane region" description="Helical" evidence="13">
    <location>
        <begin position="192"/>
        <end position="217"/>
    </location>
</feature>
<dbReference type="PIRSF" id="PIRSF002764">
    <property type="entry name" value="CcmB"/>
    <property type="match status" value="1"/>
</dbReference>
<keyword evidence="8 13" id="KW-0812">Transmembrane</keyword>
<dbReference type="EMBL" id="CP000449">
    <property type="protein sequence ID" value="ABI67140.1"/>
    <property type="molecule type" value="Genomic_DNA"/>
</dbReference>
<dbReference type="Proteomes" id="UP000001964">
    <property type="component" value="Chromosome"/>
</dbReference>
<sequence length="222" mass="21845">MSAFGAIFSREAGLAWAGGGGPAGPAAFFLGAITLAPLAIGPAADLLVAVGPGIMGFAALLSVLQSADRLFGDDHADGTAELYLLSGLSLPWLVLAKVMGQALATLWPLPVIGLLGAMMYGVPVLPACVGALALLAAIPALSLIAGFAGALAAGVRRSGLLIALIATPMMVPVLIFAAGAGRSALAGDERALANLLLTVAVSLGTTALAPFGIVAALRSRLG</sequence>
<dbReference type="GO" id="GO:1903607">
    <property type="term" value="P:cytochrome c biosynthetic process"/>
    <property type="evidence" value="ECO:0007669"/>
    <property type="project" value="TreeGrafter"/>
</dbReference>
<evidence type="ECO:0000256" key="2">
    <source>
        <dbReference type="ARBA" id="ARBA00004429"/>
    </source>
</evidence>
<keyword evidence="9 12" id="KW-0201">Cytochrome c-type biogenesis</keyword>